<dbReference type="GO" id="GO:0005664">
    <property type="term" value="C:nuclear origin of replication recognition complex"/>
    <property type="evidence" value="ECO:0007669"/>
    <property type="project" value="InterPro"/>
</dbReference>
<dbReference type="PANTHER" id="PTHR13394:SF0">
    <property type="entry name" value="ORIGIN RECOGNITION COMPLEX SUBUNIT 6"/>
    <property type="match status" value="1"/>
</dbReference>
<evidence type="ECO:0000259" key="8">
    <source>
        <dbReference type="Pfam" id="PF21913"/>
    </source>
</evidence>
<protein>
    <recommendedName>
        <fullName evidence="10">Origin recognition complex subunit 6</fullName>
    </recommendedName>
</protein>
<sequence length="464" mass="52422">MDLRTLAGHLNIQRPDIISKASEYLRFLKTKSLASINQGPLAAPAICLELACQQIPGYKVPTKSEFSRWSCCQIKVYTTAFQAVQRLLNLTNYGARNASELCLTFGCSGLPPSRIQSILTEYKEKFLAGLDERSRRLADFSNPVFVAVAFFIAAREAKAKVDRTTLIQKMSIQSKSFNNTLRQFEELLHLGKYSVKKKNLEKKGDRDEKDGREHEDEANTSRNRMLISKVDRGVNSRKRRLANDSEDATTYAAGKTSSYLKEASDTDSEEEEEEEDIESHESDSEDRKKRGMSCKKQRFTNMTVNKSEETLIVSHKADVSLTASDVGEAKASNLRLSFGSKVHVIAETTNGREKKMSGTEDCNDDEEEEGKEEGREECDDEEEEEDEDEGDEDEEYEDEDDVEEMEIYKRAISCLSRSRNGISQSGEKNLKNKPIHAVNRSNTSKPERSGRMSGAPTKHPWMKI</sequence>
<dbReference type="InterPro" id="IPR020529">
    <property type="entry name" value="ORC6_met/pln"/>
</dbReference>
<feature type="compositionally biased region" description="Basic and acidic residues" evidence="6">
    <location>
        <begin position="201"/>
        <end position="219"/>
    </location>
</feature>
<feature type="region of interest" description="Disordered" evidence="6">
    <location>
        <begin position="199"/>
        <end position="295"/>
    </location>
</feature>
<feature type="compositionally biased region" description="Basic and acidic residues" evidence="6">
    <location>
        <begin position="279"/>
        <end position="288"/>
    </location>
</feature>
<dbReference type="Pfam" id="PF05460">
    <property type="entry name" value="ORC6"/>
    <property type="match status" value="1"/>
</dbReference>
<evidence type="ECO:0000256" key="4">
    <source>
        <dbReference type="ARBA" id="ARBA00023125"/>
    </source>
</evidence>
<comment type="similarity">
    <text evidence="2">Belongs to the ORC6 family.</text>
</comment>
<feature type="region of interest" description="Disordered" evidence="6">
    <location>
        <begin position="347"/>
        <end position="464"/>
    </location>
</feature>
<dbReference type="AlphaFoldDB" id="A0A7S0YP24"/>
<accession>A0A7S0YP24</accession>
<evidence type="ECO:0000256" key="3">
    <source>
        <dbReference type="ARBA" id="ARBA00022705"/>
    </source>
</evidence>
<reference evidence="9" key="1">
    <citation type="submission" date="2021-01" db="EMBL/GenBank/DDBJ databases">
        <authorList>
            <person name="Corre E."/>
            <person name="Pelletier E."/>
            <person name="Niang G."/>
            <person name="Scheremetjew M."/>
            <person name="Finn R."/>
            <person name="Kale V."/>
            <person name="Holt S."/>
            <person name="Cochrane G."/>
            <person name="Meng A."/>
            <person name="Brown T."/>
            <person name="Cohen L."/>
        </authorList>
    </citation>
    <scope>NUCLEOTIDE SEQUENCE</scope>
    <source>
        <strain evidence="9">SAG 63-3</strain>
    </source>
</reference>
<feature type="domain" description="ORC6 second cyclin-like" evidence="8">
    <location>
        <begin position="99"/>
        <end position="187"/>
    </location>
</feature>
<feature type="compositionally biased region" description="Acidic residues" evidence="6">
    <location>
        <begin position="361"/>
        <end position="405"/>
    </location>
</feature>
<dbReference type="Pfam" id="PF21913">
    <property type="entry name" value="ORC6_2nd"/>
    <property type="match status" value="1"/>
</dbReference>
<evidence type="ECO:0008006" key="10">
    <source>
        <dbReference type="Google" id="ProtNLM"/>
    </source>
</evidence>
<dbReference type="PANTHER" id="PTHR13394">
    <property type="entry name" value="ORIGIN RECOGNITION COMPLEX SUBUNIT 6"/>
    <property type="match status" value="1"/>
</dbReference>
<proteinExistence type="inferred from homology"/>
<keyword evidence="3" id="KW-0235">DNA replication</keyword>
<evidence type="ECO:0000256" key="5">
    <source>
        <dbReference type="ARBA" id="ARBA00023242"/>
    </source>
</evidence>
<dbReference type="GO" id="GO:0003677">
    <property type="term" value="F:DNA binding"/>
    <property type="evidence" value="ECO:0007669"/>
    <property type="project" value="UniProtKB-KW"/>
</dbReference>
<evidence type="ECO:0000313" key="9">
    <source>
        <dbReference type="EMBL" id="CAD8780423.1"/>
    </source>
</evidence>
<feature type="domain" description="ORC6 first cyclin-like" evidence="7">
    <location>
        <begin position="6"/>
        <end position="89"/>
    </location>
</feature>
<evidence type="ECO:0000256" key="6">
    <source>
        <dbReference type="SAM" id="MobiDB-lite"/>
    </source>
</evidence>
<dbReference type="EMBL" id="HBFM01022922">
    <property type="protein sequence ID" value="CAD8780423.1"/>
    <property type="molecule type" value="Transcribed_RNA"/>
</dbReference>
<feature type="compositionally biased region" description="Acidic residues" evidence="6">
    <location>
        <begin position="265"/>
        <end position="278"/>
    </location>
</feature>
<dbReference type="Gene3D" id="1.10.472.10">
    <property type="entry name" value="Cyclin-like"/>
    <property type="match status" value="1"/>
</dbReference>
<evidence type="ECO:0000256" key="2">
    <source>
        <dbReference type="ARBA" id="ARBA00010840"/>
    </source>
</evidence>
<feature type="compositionally biased region" description="Polar residues" evidence="6">
    <location>
        <begin position="415"/>
        <end position="427"/>
    </location>
</feature>
<evidence type="ECO:0000256" key="1">
    <source>
        <dbReference type="ARBA" id="ARBA00004123"/>
    </source>
</evidence>
<gene>
    <name evidence="9" type="ORF">PPAR00522_LOCUS14865</name>
</gene>
<keyword evidence="4" id="KW-0238">DNA-binding</keyword>
<keyword evidence="5" id="KW-0539">Nucleus</keyword>
<name>A0A7S0YP24_9CHLO</name>
<evidence type="ECO:0000259" key="7">
    <source>
        <dbReference type="Pfam" id="PF05460"/>
    </source>
</evidence>
<dbReference type="GO" id="GO:0006270">
    <property type="term" value="P:DNA replication initiation"/>
    <property type="evidence" value="ECO:0007669"/>
    <property type="project" value="TreeGrafter"/>
</dbReference>
<comment type="subcellular location">
    <subcellularLocation>
        <location evidence="1">Nucleus</location>
    </subcellularLocation>
</comment>
<dbReference type="InterPro" id="IPR008721">
    <property type="entry name" value="ORC6_cyclin_first"/>
</dbReference>
<dbReference type="CDD" id="cd11583">
    <property type="entry name" value="Orc6_mid"/>
    <property type="match status" value="1"/>
</dbReference>
<dbReference type="InterPro" id="IPR054113">
    <property type="entry name" value="ORC6_cyclin-like_2nd"/>
</dbReference>
<organism evidence="9">
    <name type="scientific">Polytomella parva</name>
    <dbReference type="NCBI Taxonomy" id="51329"/>
    <lineage>
        <taxon>Eukaryota</taxon>
        <taxon>Viridiplantae</taxon>
        <taxon>Chlorophyta</taxon>
        <taxon>core chlorophytes</taxon>
        <taxon>Chlorophyceae</taxon>
        <taxon>CS clade</taxon>
        <taxon>Chlamydomonadales</taxon>
        <taxon>Chlamydomonadaceae</taxon>
        <taxon>Polytomella</taxon>
    </lineage>
</organism>